<dbReference type="EnsemblPlants" id="KQK91837">
    <property type="protein sequence ID" value="KQK91837"/>
    <property type="gene ID" value="SETIT_038214mg"/>
</dbReference>
<feature type="region of interest" description="Disordered" evidence="1">
    <location>
        <begin position="1"/>
        <end position="95"/>
    </location>
</feature>
<keyword evidence="3" id="KW-1185">Reference proteome</keyword>
<sequence>MMARRKAGRRARRMIQPNHQQQPGIAMSHARSKATGPNQKRAQRSPAPGGADGSPAYASSSGDSAAAIMIGNSDQGWPGNQRDVIMGDDERSLFD</sequence>
<organism evidence="2 3">
    <name type="scientific">Setaria italica</name>
    <name type="common">Foxtail millet</name>
    <name type="synonym">Panicum italicum</name>
    <dbReference type="NCBI Taxonomy" id="4555"/>
    <lineage>
        <taxon>Eukaryota</taxon>
        <taxon>Viridiplantae</taxon>
        <taxon>Streptophyta</taxon>
        <taxon>Embryophyta</taxon>
        <taxon>Tracheophyta</taxon>
        <taxon>Spermatophyta</taxon>
        <taxon>Magnoliopsida</taxon>
        <taxon>Liliopsida</taxon>
        <taxon>Poales</taxon>
        <taxon>Poaceae</taxon>
        <taxon>PACMAD clade</taxon>
        <taxon>Panicoideae</taxon>
        <taxon>Panicodae</taxon>
        <taxon>Paniceae</taxon>
        <taxon>Cenchrinae</taxon>
        <taxon>Setaria</taxon>
    </lineage>
</organism>
<reference evidence="3" key="1">
    <citation type="journal article" date="2012" name="Nat. Biotechnol.">
        <title>Reference genome sequence of the model plant Setaria.</title>
        <authorList>
            <person name="Bennetzen J.L."/>
            <person name="Schmutz J."/>
            <person name="Wang H."/>
            <person name="Percifield R."/>
            <person name="Hawkins J."/>
            <person name="Pontaroli A.C."/>
            <person name="Estep M."/>
            <person name="Feng L."/>
            <person name="Vaughn J.N."/>
            <person name="Grimwood J."/>
            <person name="Jenkins J."/>
            <person name="Barry K."/>
            <person name="Lindquist E."/>
            <person name="Hellsten U."/>
            <person name="Deshpande S."/>
            <person name="Wang X."/>
            <person name="Wu X."/>
            <person name="Mitros T."/>
            <person name="Triplett J."/>
            <person name="Yang X."/>
            <person name="Ye C.Y."/>
            <person name="Mauro-Herrera M."/>
            <person name="Wang L."/>
            <person name="Li P."/>
            <person name="Sharma M."/>
            <person name="Sharma R."/>
            <person name="Ronald P.C."/>
            <person name="Panaud O."/>
            <person name="Kellogg E.A."/>
            <person name="Brutnell T.P."/>
            <person name="Doust A.N."/>
            <person name="Tuskan G.A."/>
            <person name="Rokhsar D."/>
            <person name="Devos K.M."/>
        </authorList>
    </citation>
    <scope>NUCLEOTIDE SEQUENCE [LARGE SCALE GENOMIC DNA]</scope>
    <source>
        <strain evidence="3">cv. Yugu1</strain>
    </source>
</reference>
<feature type="compositionally biased region" description="Basic residues" evidence="1">
    <location>
        <begin position="1"/>
        <end position="13"/>
    </location>
</feature>
<dbReference type="AlphaFoldDB" id="K4AH57"/>
<name>K4AH57_SETIT</name>
<evidence type="ECO:0000256" key="1">
    <source>
        <dbReference type="SAM" id="MobiDB-lite"/>
    </source>
</evidence>
<dbReference type="Gramene" id="KQK91837">
    <property type="protein sequence ID" value="KQK91837"/>
    <property type="gene ID" value="SETIT_038214mg"/>
</dbReference>
<dbReference type="HOGENOM" id="CLU_2376815_0_0_1"/>
<feature type="compositionally biased region" description="Low complexity" evidence="1">
    <location>
        <begin position="45"/>
        <end position="67"/>
    </location>
</feature>
<accession>K4AH57</accession>
<evidence type="ECO:0000313" key="2">
    <source>
        <dbReference type="EnsemblPlants" id="KQK91837"/>
    </source>
</evidence>
<protein>
    <submittedName>
        <fullName evidence="2">Uncharacterized protein</fullName>
    </submittedName>
</protein>
<proteinExistence type="predicted"/>
<dbReference type="EMBL" id="AGNK02006073">
    <property type="status" value="NOT_ANNOTATED_CDS"/>
    <property type="molecule type" value="Genomic_DNA"/>
</dbReference>
<evidence type="ECO:0000313" key="3">
    <source>
        <dbReference type="Proteomes" id="UP000004995"/>
    </source>
</evidence>
<dbReference type="InParanoid" id="K4AH57"/>
<reference evidence="2" key="2">
    <citation type="submission" date="2018-08" db="UniProtKB">
        <authorList>
            <consortium name="EnsemblPlants"/>
        </authorList>
    </citation>
    <scope>IDENTIFICATION</scope>
    <source>
        <strain evidence="2">Yugu1</strain>
    </source>
</reference>
<dbReference type="Proteomes" id="UP000004995">
    <property type="component" value="Unassembled WGS sequence"/>
</dbReference>